<dbReference type="InterPro" id="IPR010982">
    <property type="entry name" value="Lambda_DNA-bd_dom_sf"/>
</dbReference>
<evidence type="ECO:0000256" key="4">
    <source>
        <dbReference type="ARBA" id="ARBA00023136"/>
    </source>
</evidence>
<feature type="domain" description="HTH cro/C1-type" evidence="5">
    <location>
        <begin position="14"/>
        <end position="68"/>
    </location>
</feature>
<keyword evidence="7" id="KW-1185">Reference proteome</keyword>
<organism evidence="6 7">
    <name type="scientific">Terrisporobacter mayombei</name>
    <dbReference type="NCBI Taxonomy" id="1541"/>
    <lineage>
        <taxon>Bacteria</taxon>
        <taxon>Bacillati</taxon>
        <taxon>Bacillota</taxon>
        <taxon>Clostridia</taxon>
        <taxon>Peptostreptococcales</taxon>
        <taxon>Peptostreptococcaceae</taxon>
        <taxon>Terrisporobacter</taxon>
    </lineage>
</organism>
<evidence type="ECO:0000313" key="6">
    <source>
        <dbReference type="EMBL" id="WMT80409.1"/>
    </source>
</evidence>
<evidence type="ECO:0000259" key="5">
    <source>
        <dbReference type="PROSITE" id="PS50943"/>
    </source>
</evidence>
<dbReference type="RefSeq" id="WP_228104659.1">
    <property type="nucleotide sequence ID" value="NZ_CP101637.1"/>
</dbReference>
<dbReference type="SMART" id="SM00530">
    <property type="entry name" value="HTH_XRE"/>
    <property type="match status" value="1"/>
</dbReference>
<dbReference type="CDD" id="cd00093">
    <property type="entry name" value="HTH_XRE"/>
    <property type="match status" value="1"/>
</dbReference>
<dbReference type="EMBL" id="CP101637">
    <property type="protein sequence ID" value="WMT80409.1"/>
    <property type="molecule type" value="Genomic_DNA"/>
</dbReference>
<keyword evidence="4" id="KW-0472">Membrane</keyword>
<dbReference type="InterPro" id="IPR001387">
    <property type="entry name" value="Cro/C1-type_HTH"/>
</dbReference>
<evidence type="ECO:0000256" key="3">
    <source>
        <dbReference type="ARBA" id="ARBA00022989"/>
    </source>
</evidence>
<dbReference type="PROSITE" id="PS50943">
    <property type="entry name" value="HTH_CROC1"/>
    <property type="match status" value="1"/>
</dbReference>
<protein>
    <recommendedName>
        <fullName evidence="5">HTH cro/C1-type domain-containing protein</fullName>
    </recommendedName>
</protein>
<evidence type="ECO:0000256" key="1">
    <source>
        <dbReference type="ARBA" id="ARBA00004127"/>
    </source>
</evidence>
<name>A0ABY9PZI8_9FIRM</name>
<sequence>MNENIINNSSINKIKETMKIKNINNNQLSQLTGLDKSTISKLLNNKQKININYLEKFSIALDIPLQELMELEGYSFQNKEIQEKIEFNPTFDNLDDMMKFTSFIDCEGLESNIEKELNKYEKYLETDEAKNLIEEKFTKKIESIGFTGVLIDKLNELYEIYLFNKCEVKEWILIGSVLLYFIIPTDIIPDFIFPIGFLDDMIAVKLVMDKLK</sequence>
<accession>A0ABY9PZI8</accession>
<keyword evidence="3" id="KW-1133">Transmembrane helix</keyword>
<dbReference type="Pfam" id="PF06803">
    <property type="entry name" value="DUF1232"/>
    <property type="match status" value="1"/>
</dbReference>
<dbReference type="Proteomes" id="UP001235030">
    <property type="component" value="Chromosome"/>
</dbReference>
<dbReference type="Pfam" id="PF13443">
    <property type="entry name" value="HTH_26"/>
    <property type="match status" value="1"/>
</dbReference>
<gene>
    <name evidence="6" type="ORF">TEMA_07250</name>
</gene>
<proteinExistence type="predicted"/>
<dbReference type="Gene3D" id="1.10.260.40">
    <property type="entry name" value="lambda repressor-like DNA-binding domains"/>
    <property type="match status" value="1"/>
</dbReference>
<comment type="subcellular location">
    <subcellularLocation>
        <location evidence="1">Endomembrane system</location>
        <topology evidence="1">Multi-pass membrane protein</topology>
    </subcellularLocation>
</comment>
<evidence type="ECO:0000313" key="7">
    <source>
        <dbReference type="Proteomes" id="UP001235030"/>
    </source>
</evidence>
<dbReference type="InterPro" id="IPR010652">
    <property type="entry name" value="DUF1232"/>
</dbReference>
<evidence type="ECO:0000256" key="2">
    <source>
        <dbReference type="ARBA" id="ARBA00022692"/>
    </source>
</evidence>
<keyword evidence="2" id="KW-0812">Transmembrane</keyword>
<dbReference type="SUPFAM" id="SSF47413">
    <property type="entry name" value="lambda repressor-like DNA-binding domains"/>
    <property type="match status" value="1"/>
</dbReference>
<reference evidence="6 7" key="1">
    <citation type="submission" date="2022-07" db="EMBL/GenBank/DDBJ databases">
        <title>Genome sequence of Terrisporobacter mayombei DSM6539.</title>
        <authorList>
            <person name="Boeer T."/>
            <person name="Bengelsdorf F.R."/>
            <person name="Daniel R."/>
            <person name="Poehlein A."/>
        </authorList>
    </citation>
    <scope>NUCLEOTIDE SEQUENCE [LARGE SCALE GENOMIC DNA]</scope>
    <source>
        <strain evidence="6 7">DSM 6539</strain>
    </source>
</reference>